<evidence type="ECO:0000313" key="1">
    <source>
        <dbReference type="EMBL" id="KKN48333.1"/>
    </source>
</evidence>
<gene>
    <name evidence="1" type="ORF">LCGC14_0653680</name>
</gene>
<accession>A0A0F9U3Y1</accession>
<reference evidence="1" key="1">
    <citation type="journal article" date="2015" name="Nature">
        <title>Complex archaea that bridge the gap between prokaryotes and eukaryotes.</title>
        <authorList>
            <person name="Spang A."/>
            <person name="Saw J.H."/>
            <person name="Jorgensen S.L."/>
            <person name="Zaremba-Niedzwiedzka K."/>
            <person name="Martijn J."/>
            <person name="Lind A.E."/>
            <person name="van Eijk R."/>
            <person name="Schleper C."/>
            <person name="Guy L."/>
            <person name="Ettema T.J."/>
        </authorList>
    </citation>
    <scope>NUCLEOTIDE SEQUENCE</scope>
</reference>
<proteinExistence type="predicted"/>
<sequence length="97" mass="10519">MKSCLGVMMTDMTKRVAAALLELEGLPFPKVGSCDYDAAMRRARVAIAAMREPTDEMKDAFRIGADVQIKAGQIVSGKGWTHGWHAAIDAALQEDKP</sequence>
<name>A0A0F9U3Y1_9ZZZZ</name>
<dbReference type="EMBL" id="LAZR01001225">
    <property type="protein sequence ID" value="KKN48333.1"/>
    <property type="molecule type" value="Genomic_DNA"/>
</dbReference>
<dbReference type="AlphaFoldDB" id="A0A0F9U3Y1"/>
<comment type="caution">
    <text evidence="1">The sequence shown here is derived from an EMBL/GenBank/DDBJ whole genome shotgun (WGS) entry which is preliminary data.</text>
</comment>
<protein>
    <submittedName>
        <fullName evidence="1">Uncharacterized protein</fullName>
    </submittedName>
</protein>
<organism evidence="1">
    <name type="scientific">marine sediment metagenome</name>
    <dbReference type="NCBI Taxonomy" id="412755"/>
    <lineage>
        <taxon>unclassified sequences</taxon>
        <taxon>metagenomes</taxon>
        <taxon>ecological metagenomes</taxon>
    </lineage>
</organism>